<keyword evidence="2" id="KW-1185">Reference proteome</keyword>
<dbReference type="Proteomes" id="UP000434957">
    <property type="component" value="Unassembled WGS sequence"/>
</dbReference>
<accession>A0A6A4B591</accession>
<sequence>MGSDQWTRYGGCSALASQSAEAQLAAAGCRHGVTMRARGLDSAL</sequence>
<evidence type="ECO:0000313" key="2">
    <source>
        <dbReference type="Proteomes" id="UP000434957"/>
    </source>
</evidence>
<proteinExistence type="predicted"/>
<organism evidence="1 2">
    <name type="scientific">Phytophthora rubi</name>
    <dbReference type="NCBI Taxonomy" id="129364"/>
    <lineage>
        <taxon>Eukaryota</taxon>
        <taxon>Sar</taxon>
        <taxon>Stramenopiles</taxon>
        <taxon>Oomycota</taxon>
        <taxon>Peronosporomycetes</taxon>
        <taxon>Peronosporales</taxon>
        <taxon>Peronosporaceae</taxon>
        <taxon>Phytophthora</taxon>
    </lineage>
</organism>
<evidence type="ECO:0000313" key="1">
    <source>
        <dbReference type="EMBL" id="KAE9268259.1"/>
    </source>
</evidence>
<dbReference type="EMBL" id="QXFT01006702">
    <property type="protein sequence ID" value="KAE9268259.1"/>
    <property type="molecule type" value="Genomic_DNA"/>
</dbReference>
<name>A0A6A4B591_9STRA</name>
<protein>
    <submittedName>
        <fullName evidence="1">Uncharacterized protein</fullName>
    </submittedName>
</protein>
<comment type="caution">
    <text evidence="1">The sequence shown here is derived from an EMBL/GenBank/DDBJ whole genome shotgun (WGS) entry which is preliminary data.</text>
</comment>
<dbReference type="AlphaFoldDB" id="A0A6A4B591"/>
<gene>
    <name evidence="1" type="ORF">PR003_g31507</name>
</gene>
<reference evidence="1 2" key="1">
    <citation type="submission" date="2018-08" db="EMBL/GenBank/DDBJ databases">
        <title>Genomic investigation of the strawberry pathogen Phytophthora fragariae indicates pathogenicity is determined by transcriptional variation in three key races.</title>
        <authorList>
            <person name="Adams T.M."/>
            <person name="Armitage A.D."/>
            <person name="Sobczyk M.K."/>
            <person name="Bates H.J."/>
            <person name="Dunwell J.M."/>
            <person name="Nellist C.F."/>
            <person name="Harrison R.J."/>
        </authorList>
    </citation>
    <scope>NUCLEOTIDE SEQUENCE [LARGE SCALE GENOMIC DNA]</scope>
    <source>
        <strain evidence="1 2">SCRP333</strain>
    </source>
</reference>